<keyword evidence="2" id="KW-0808">Transferase</keyword>
<dbReference type="InterPro" id="IPR053235">
    <property type="entry name" value="Ser_Thr_kinase"/>
</dbReference>
<comment type="caution">
    <text evidence="2">The sequence shown here is derived from an EMBL/GenBank/DDBJ whole genome shotgun (WGS) entry which is preliminary data.</text>
</comment>
<dbReference type="InterPro" id="IPR000719">
    <property type="entry name" value="Prot_kinase_dom"/>
</dbReference>
<dbReference type="InterPro" id="IPR008271">
    <property type="entry name" value="Ser/Thr_kinase_AS"/>
</dbReference>
<dbReference type="Proteomes" id="UP000191554">
    <property type="component" value="Unassembled WGS sequence"/>
</dbReference>
<keyword evidence="2" id="KW-0418">Kinase</keyword>
<dbReference type="GO" id="GO:0005737">
    <property type="term" value="C:cytoplasm"/>
    <property type="evidence" value="ECO:0007669"/>
    <property type="project" value="TreeGrafter"/>
</dbReference>
<name>A0A1V4SQB1_RUMHU</name>
<dbReference type="GO" id="GO:0004674">
    <property type="term" value="F:protein serine/threonine kinase activity"/>
    <property type="evidence" value="ECO:0007669"/>
    <property type="project" value="UniProtKB-EC"/>
</dbReference>
<evidence type="ECO:0000313" key="2">
    <source>
        <dbReference type="EMBL" id="OPX45645.1"/>
    </source>
</evidence>
<dbReference type="Gene3D" id="1.10.510.10">
    <property type="entry name" value="Transferase(Phosphotransferase) domain 1"/>
    <property type="match status" value="1"/>
</dbReference>
<organism evidence="2 3">
    <name type="scientific">Ruminiclostridium hungatei</name>
    <name type="common">Clostridium hungatei</name>
    <dbReference type="NCBI Taxonomy" id="48256"/>
    <lineage>
        <taxon>Bacteria</taxon>
        <taxon>Bacillati</taxon>
        <taxon>Bacillota</taxon>
        <taxon>Clostridia</taxon>
        <taxon>Eubacteriales</taxon>
        <taxon>Oscillospiraceae</taxon>
        <taxon>Ruminiclostridium</taxon>
    </lineage>
</organism>
<dbReference type="OrthoDB" id="9788659at2"/>
<keyword evidence="3" id="KW-1185">Reference proteome</keyword>
<dbReference type="CDD" id="cd14014">
    <property type="entry name" value="STKc_PknB_like"/>
    <property type="match status" value="1"/>
</dbReference>
<dbReference type="Pfam" id="PF00069">
    <property type="entry name" value="Pkinase"/>
    <property type="match status" value="1"/>
</dbReference>
<dbReference type="SMART" id="SM00220">
    <property type="entry name" value="S_TKc"/>
    <property type="match status" value="1"/>
</dbReference>
<dbReference type="EC" id="2.7.11.1" evidence="2"/>
<proteinExistence type="predicted"/>
<dbReference type="SUPFAM" id="SSF52540">
    <property type="entry name" value="P-loop containing nucleoside triphosphate hydrolases"/>
    <property type="match status" value="1"/>
</dbReference>
<accession>A0A1V4SQB1</accession>
<dbReference type="GO" id="GO:0005524">
    <property type="term" value="F:ATP binding"/>
    <property type="evidence" value="ECO:0007669"/>
    <property type="project" value="InterPro"/>
</dbReference>
<sequence>MQDNIIFQKYRYIKSLGHGGCAEVFLAENIALKNYWAIKEINKNRTTSISGYLEPVILRRLNHPALPRIVDIHEDENKIYIIEDYIDGKSLLQVLEHNGPCEEQAVIDWAMQLCSVLEYLHGQKPDAVIYGDMKPHNIILTQEGCIKLIDFGVSMYSTNEKATGSRAIGTEASKTGFIGTRGYAAPEQYLGKGSAVSTDIYSLGITLIQLLTGLHPLQCADFYSDTEYKECMSSELFGILHKCIQPNPSMRYSSVSRLRKDIGRIALYNVSRPPGAKIGINNLTRIFAFSGVRGTGVSTITAAVAEYLATTSKTTVCIVDLSYTGTLAKCLAIEKNIKTSKPVKLNAKLFYINYKNFTSLDPESESDLKEYPIDHTDPLIIYKQFSQLQDQFSFILIDADLSILKMIEHIVSHIFLVCDMNPYYIAGLGKRIEVKELASTYSSGTSFIINKFYKGELSSYDILQCTISNNSTDEFLRKLIPLSNLFEVPYDQWIYLKWMYSGFGEPLRFGGKFRDRFGMAVAHIVDKTIQPPKSQPWHGLKKITGVGSGRYEKKNNNKNNADLYRNISDT</sequence>
<evidence type="ECO:0000259" key="1">
    <source>
        <dbReference type="PROSITE" id="PS50011"/>
    </source>
</evidence>
<protein>
    <submittedName>
        <fullName evidence="2">Serine/threonine-protein kinase PknB</fullName>
        <ecNumber evidence="2">2.7.11.1</ecNumber>
    </submittedName>
</protein>
<gene>
    <name evidence="2" type="primary">pknB</name>
    <name evidence="2" type="ORF">CLHUN_05820</name>
</gene>
<dbReference type="SUPFAM" id="SSF56112">
    <property type="entry name" value="Protein kinase-like (PK-like)"/>
    <property type="match status" value="1"/>
</dbReference>
<dbReference type="PROSITE" id="PS00108">
    <property type="entry name" value="PROTEIN_KINASE_ST"/>
    <property type="match status" value="1"/>
</dbReference>
<reference evidence="2 3" key="1">
    <citation type="submission" date="2017-03" db="EMBL/GenBank/DDBJ databases">
        <title>Genome sequence of Clostridium hungatei DSM 14427.</title>
        <authorList>
            <person name="Poehlein A."/>
            <person name="Daniel R."/>
        </authorList>
    </citation>
    <scope>NUCLEOTIDE SEQUENCE [LARGE SCALE GENOMIC DNA]</scope>
    <source>
        <strain evidence="2 3">DSM 14427</strain>
    </source>
</reference>
<dbReference type="Gene3D" id="3.40.50.300">
    <property type="entry name" value="P-loop containing nucleotide triphosphate hydrolases"/>
    <property type="match status" value="1"/>
</dbReference>
<dbReference type="EMBL" id="MZGX01000003">
    <property type="protein sequence ID" value="OPX45645.1"/>
    <property type="molecule type" value="Genomic_DNA"/>
</dbReference>
<dbReference type="AlphaFoldDB" id="A0A1V4SQB1"/>
<feature type="domain" description="Protein kinase" evidence="1">
    <location>
        <begin position="10"/>
        <end position="267"/>
    </location>
</feature>
<evidence type="ECO:0000313" key="3">
    <source>
        <dbReference type="Proteomes" id="UP000191554"/>
    </source>
</evidence>
<dbReference type="PANTHER" id="PTHR24361">
    <property type="entry name" value="MITOGEN-ACTIVATED KINASE KINASE KINASE"/>
    <property type="match status" value="1"/>
</dbReference>
<dbReference type="RefSeq" id="WP_080063052.1">
    <property type="nucleotide sequence ID" value="NZ_MZGX01000003.1"/>
</dbReference>
<dbReference type="STRING" id="48256.CLHUN_05820"/>
<dbReference type="PROSITE" id="PS50011">
    <property type="entry name" value="PROTEIN_KINASE_DOM"/>
    <property type="match status" value="1"/>
</dbReference>
<dbReference type="InterPro" id="IPR027417">
    <property type="entry name" value="P-loop_NTPase"/>
</dbReference>
<dbReference type="InterPro" id="IPR011009">
    <property type="entry name" value="Kinase-like_dom_sf"/>
</dbReference>